<keyword evidence="2" id="KW-0808">Transferase</keyword>
<evidence type="ECO:0000259" key="7">
    <source>
        <dbReference type="SMART" id="SM00481"/>
    </source>
</evidence>
<dbReference type="OrthoDB" id="9803237at2"/>
<keyword evidence="5" id="KW-0239">DNA-directed DNA polymerase</keyword>
<dbReference type="EMBL" id="CP022535">
    <property type="protein sequence ID" value="ASP27934.1"/>
    <property type="molecule type" value="Genomic_DNA"/>
</dbReference>
<dbReference type="PANTHER" id="PTHR32294:SF0">
    <property type="entry name" value="DNA POLYMERASE III SUBUNIT ALPHA"/>
    <property type="match status" value="1"/>
</dbReference>
<dbReference type="Pfam" id="PF07733">
    <property type="entry name" value="DNA_pol3_alpha"/>
    <property type="match status" value="1"/>
</dbReference>
<gene>
    <name evidence="8" type="primary">dnaE</name>
    <name evidence="8" type="ORF">SCORR_v1c01590</name>
</gene>
<dbReference type="CDD" id="cd04485">
    <property type="entry name" value="DnaE_OBF"/>
    <property type="match status" value="1"/>
</dbReference>
<dbReference type="NCBIfam" id="TIGR00594">
    <property type="entry name" value="polc"/>
    <property type="match status" value="1"/>
</dbReference>
<dbReference type="GO" id="GO:0008408">
    <property type="term" value="F:3'-5' exonuclease activity"/>
    <property type="evidence" value="ECO:0007669"/>
    <property type="project" value="InterPro"/>
</dbReference>
<keyword evidence="4" id="KW-0235">DNA replication</keyword>
<dbReference type="InterPro" id="IPR003141">
    <property type="entry name" value="Pol/His_phosphatase_N"/>
</dbReference>
<dbReference type="InterPro" id="IPR041931">
    <property type="entry name" value="DNA_pol3_alpha_thumb_dom"/>
</dbReference>
<keyword evidence="9" id="KW-1185">Reference proteome</keyword>
<dbReference type="InterPro" id="IPR040982">
    <property type="entry name" value="DNA_pol3_finger"/>
</dbReference>
<dbReference type="EC" id="2.7.7.7" evidence="1"/>
<sequence length="992" mass="115239">MNYKAIIGVQTCYNFLDSTIKVNDYVSFLKESNINVGFYADENVMYGAYEFFDACNKNNIKPIIGLKVAINDSLLYIYAKNNKGYISLIKLSTFIQETLEGNKSFILEDIQSYVNDNHIIVLQTDEISFINTFTKKIDENDIFFSASSICVSNKNKIIYTNKICYLNKESFEVYKALKALKNGITYKEVNDQNNYYYQTIEEIKDIVDIKNHDYNIQYIIDNVDDDVITNNDKHFLKYPNSMKMPSDSYLRFICEESLELYLNDIEDNKRSIYTNRLEYELETIYSMGFSDYFLIVHDLIKKSVELGILYGPGRGSAAGSLVAYLLKITKVDPIKWNLIFERFLNIERITLPDIDIDFQDDRREELIEYLFEKYGKYHFATITTFQTIGVKNALRDCGRVLEIPLLDINDMTKSISNEDMLNMEAALLNSVKLYNYSLKYPKLFQVAKNIVGLPRQSGTHAAGVVFCDKLMNEVVPLKVGINGILQTQYPMNYLERIGLIKTDILGLRNLTILQDILTLINKNTNENLALENIDLNDEMTFNTLNKGDTLGVFQLESKGMTNLLVSMKVKSIDDIAITSALYRPGPQDNIQEFLNRKNNKIKKWNVNEKLKGILENTYGVIVYQEQILEILKTVSKMSYSRADIVRRAISKKDQNLLHTERESFINSAKNNDYSESESIELWNYIEKFANYGFNKSHSVSYSFISYWMAYLKTHYKLYFYCALLNGVIRNEEKTKQYLKEVKKDKYIIKPPTIKNLSSNFVIKNNVLHIPLTVIKYIGPEFIRKIKESYLNNKRIFENLLTLLYSLNQSTLTEQKYLALVYSGAFDCFGISRKALIDYKEEIFNLIKSYKSLDNYNLSIDIPNVQFSNEEILCYEKEYIGFFISSNPIIDLRKKFKNNNLSKIESIVLPDTQVNIIALVENIVIKFDKNNKEMAFVRCSDETESLEFSIFSSVYGSIKDKIIKGKYYIFTLRTQFYKENLSFSFVNVINQLN</sequence>
<dbReference type="AlphaFoldDB" id="A0A222ENS1"/>
<evidence type="ECO:0000256" key="5">
    <source>
        <dbReference type="ARBA" id="ARBA00022932"/>
    </source>
</evidence>
<accession>A0A222ENS1</accession>
<protein>
    <recommendedName>
        <fullName evidence="1">DNA-directed DNA polymerase</fullName>
        <ecNumber evidence="1">2.7.7.7</ecNumber>
    </recommendedName>
</protein>
<dbReference type="KEGG" id="scou:SCORR_v1c01590"/>
<dbReference type="GO" id="GO:0003887">
    <property type="term" value="F:DNA-directed DNA polymerase activity"/>
    <property type="evidence" value="ECO:0007669"/>
    <property type="project" value="UniProtKB-KW"/>
</dbReference>
<dbReference type="GO" id="GO:0006260">
    <property type="term" value="P:DNA replication"/>
    <property type="evidence" value="ECO:0007669"/>
    <property type="project" value="UniProtKB-KW"/>
</dbReference>
<dbReference type="InterPro" id="IPR029460">
    <property type="entry name" value="DNAPol_HHH"/>
</dbReference>
<evidence type="ECO:0000313" key="8">
    <source>
        <dbReference type="EMBL" id="ASP27934.1"/>
    </source>
</evidence>
<reference evidence="8 9" key="1">
    <citation type="submission" date="2017-07" db="EMBL/GenBank/DDBJ databases">
        <title>Complete genome sequence of Spiroplasma corruscae EC-1 (DSM 19793).</title>
        <authorList>
            <person name="Tsai Y.-M."/>
            <person name="Lo W.-S."/>
            <person name="Kuo C.-H."/>
        </authorList>
    </citation>
    <scope>NUCLEOTIDE SEQUENCE [LARGE SCALE GENOMIC DNA]</scope>
    <source>
        <strain evidence="8 9">EC-1</strain>
    </source>
</reference>
<evidence type="ECO:0000256" key="6">
    <source>
        <dbReference type="ARBA" id="ARBA00049244"/>
    </source>
</evidence>
<dbReference type="Pfam" id="PF17657">
    <property type="entry name" value="DNA_pol3_finger"/>
    <property type="match status" value="1"/>
</dbReference>
<keyword evidence="3" id="KW-0548">Nucleotidyltransferase</keyword>
<dbReference type="Gene3D" id="1.10.150.870">
    <property type="match status" value="1"/>
</dbReference>
<proteinExistence type="predicted"/>
<dbReference type="Gene3D" id="1.10.10.1600">
    <property type="entry name" value="Bacterial DNA polymerase III alpha subunit, thumb domain"/>
    <property type="match status" value="1"/>
</dbReference>
<dbReference type="InterPro" id="IPR011708">
    <property type="entry name" value="DNA_pol3_alpha_NTPase_dom"/>
</dbReference>
<organism evidence="8 9">
    <name type="scientific">Spiroplasma corruscae</name>
    <dbReference type="NCBI Taxonomy" id="216934"/>
    <lineage>
        <taxon>Bacteria</taxon>
        <taxon>Bacillati</taxon>
        <taxon>Mycoplasmatota</taxon>
        <taxon>Mollicutes</taxon>
        <taxon>Entomoplasmatales</taxon>
        <taxon>Spiroplasmataceae</taxon>
        <taxon>Spiroplasma</taxon>
    </lineage>
</organism>
<evidence type="ECO:0000256" key="4">
    <source>
        <dbReference type="ARBA" id="ARBA00022705"/>
    </source>
</evidence>
<evidence type="ECO:0000313" key="9">
    <source>
        <dbReference type="Proteomes" id="UP000203229"/>
    </source>
</evidence>
<dbReference type="Proteomes" id="UP000203229">
    <property type="component" value="Chromosome"/>
</dbReference>
<dbReference type="Pfam" id="PF14579">
    <property type="entry name" value="HHH_6"/>
    <property type="match status" value="1"/>
</dbReference>
<name>A0A222ENS1_9MOLU</name>
<evidence type="ECO:0000256" key="3">
    <source>
        <dbReference type="ARBA" id="ARBA00022695"/>
    </source>
</evidence>
<dbReference type="PANTHER" id="PTHR32294">
    <property type="entry name" value="DNA POLYMERASE III SUBUNIT ALPHA"/>
    <property type="match status" value="1"/>
</dbReference>
<dbReference type="InterPro" id="IPR004805">
    <property type="entry name" value="DnaE2/DnaE/PolC"/>
</dbReference>
<feature type="domain" description="Polymerase/histidinol phosphatase N-terminal" evidence="7">
    <location>
        <begin position="5"/>
        <end position="72"/>
    </location>
</feature>
<dbReference type="SMART" id="SM00481">
    <property type="entry name" value="POLIIIAc"/>
    <property type="match status" value="1"/>
</dbReference>
<comment type="catalytic activity">
    <reaction evidence="6">
        <text>DNA(n) + a 2'-deoxyribonucleoside 5'-triphosphate = DNA(n+1) + diphosphate</text>
        <dbReference type="Rhea" id="RHEA:22508"/>
        <dbReference type="Rhea" id="RHEA-COMP:17339"/>
        <dbReference type="Rhea" id="RHEA-COMP:17340"/>
        <dbReference type="ChEBI" id="CHEBI:33019"/>
        <dbReference type="ChEBI" id="CHEBI:61560"/>
        <dbReference type="ChEBI" id="CHEBI:173112"/>
        <dbReference type="EC" id="2.7.7.7"/>
    </reaction>
</comment>
<dbReference type="CDD" id="cd07431">
    <property type="entry name" value="PHP_PolIIIA"/>
    <property type="match status" value="1"/>
</dbReference>
<dbReference type="RefSeq" id="WP_094048217.1">
    <property type="nucleotide sequence ID" value="NZ_CP022535.1"/>
</dbReference>
<dbReference type="Gene3D" id="3.20.20.140">
    <property type="entry name" value="Metal-dependent hydrolases"/>
    <property type="match status" value="1"/>
</dbReference>
<evidence type="ECO:0000256" key="1">
    <source>
        <dbReference type="ARBA" id="ARBA00012417"/>
    </source>
</evidence>
<dbReference type="Pfam" id="PF02811">
    <property type="entry name" value="PHP"/>
    <property type="match status" value="1"/>
</dbReference>
<evidence type="ECO:0000256" key="2">
    <source>
        <dbReference type="ARBA" id="ARBA00022679"/>
    </source>
</evidence>
<dbReference type="InterPro" id="IPR004013">
    <property type="entry name" value="PHP_dom"/>
</dbReference>